<feature type="domain" description="BURP" evidence="1">
    <location>
        <begin position="1"/>
        <end position="119"/>
    </location>
</feature>
<dbReference type="PANTHER" id="PTHR31236">
    <property type="entry name" value="BURP DOMAIN PROTEIN USPL1-LIKE"/>
    <property type="match status" value="1"/>
</dbReference>
<evidence type="ECO:0000313" key="3">
    <source>
        <dbReference type="Proteomes" id="UP000077755"/>
    </source>
</evidence>
<gene>
    <name evidence="2" type="ORF">DCAR_0415181</name>
</gene>
<evidence type="ECO:0000259" key="1">
    <source>
        <dbReference type="PROSITE" id="PS51277"/>
    </source>
</evidence>
<accession>A0AAF1AWL7</accession>
<dbReference type="InterPro" id="IPR044816">
    <property type="entry name" value="BURP"/>
</dbReference>
<dbReference type="AlphaFoldDB" id="A0AAF1AWL7"/>
<proteinExistence type="predicted"/>
<dbReference type="Proteomes" id="UP000077755">
    <property type="component" value="Chromosome 4"/>
</dbReference>
<dbReference type="PANTHER" id="PTHR31236:SF2">
    <property type="entry name" value="BURP DOMAIN PROTEIN RD22"/>
    <property type="match status" value="1"/>
</dbReference>
<dbReference type="SMART" id="SM01045">
    <property type="entry name" value="BURP"/>
    <property type="match status" value="1"/>
</dbReference>
<evidence type="ECO:0000313" key="2">
    <source>
        <dbReference type="EMBL" id="WOG95852.1"/>
    </source>
</evidence>
<dbReference type="InterPro" id="IPR004873">
    <property type="entry name" value="BURP_dom"/>
</dbReference>
<name>A0AAF1AWL7_DAUCS</name>
<organism evidence="2 3">
    <name type="scientific">Daucus carota subsp. sativus</name>
    <name type="common">Carrot</name>
    <dbReference type="NCBI Taxonomy" id="79200"/>
    <lineage>
        <taxon>Eukaryota</taxon>
        <taxon>Viridiplantae</taxon>
        <taxon>Streptophyta</taxon>
        <taxon>Embryophyta</taxon>
        <taxon>Tracheophyta</taxon>
        <taxon>Spermatophyta</taxon>
        <taxon>Magnoliopsida</taxon>
        <taxon>eudicotyledons</taxon>
        <taxon>Gunneridae</taxon>
        <taxon>Pentapetalae</taxon>
        <taxon>asterids</taxon>
        <taxon>campanulids</taxon>
        <taxon>Apiales</taxon>
        <taxon>Apiaceae</taxon>
        <taxon>Apioideae</taxon>
        <taxon>Scandiceae</taxon>
        <taxon>Daucinae</taxon>
        <taxon>Daucus</taxon>
        <taxon>Daucus sect. Daucus</taxon>
    </lineage>
</organism>
<protein>
    <recommendedName>
        <fullName evidence="1">BURP domain-containing protein</fullName>
    </recommendedName>
</protein>
<reference evidence="2" key="2">
    <citation type="submission" date="2022-03" db="EMBL/GenBank/DDBJ databases">
        <title>Draft title - Genomic analysis of global carrot germplasm unveils the trajectory of domestication and the origin of high carotenoid orange carrot.</title>
        <authorList>
            <person name="Iorizzo M."/>
            <person name="Ellison S."/>
            <person name="Senalik D."/>
            <person name="Macko-Podgorni A."/>
            <person name="Grzebelus D."/>
            <person name="Bostan H."/>
            <person name="Rolling W."/>
            <person name="Curaba J."/>
            <person name="Simon P."/>
        </authorList>
    </citation>
    <scope>NUCLEOTIDE SEQUENCE</scope>
    <source>
        <tissue evidence="2">Leaf</tissue>
    </source>
</reference>
<dbReference type="Pfam" id="PF03181">
    <property type="entry name" value="BURP"/>
    <property type="match status" value="2"/>
</dbReference>
<keyword evidence="3" id="KW-1185">Reference proteome</keyword>
<sequence>MKNTITVCEAPGIKGEEKYCATAPEKMIDFTTSRFGNKVKALSTDAYGVFNCHKVNDVKAYKVSLVGYDGTKAKAAAICHTYTSSWNPKHLAFQALTVKPGSAPICHFLPEDHVVWVPY</sequence>
<reference evidence="2" key="1">
    <citation type="journal article" date="2016" name="Nat. Genet.">
        <title>A high-quality carrot genome assembly provides new insights into carotenoid accumulation and asterid genome evolution.</title>
        <authorList>
            <person name="Iorizzo M."/>
            <person name="Ellison S."/>
            <person name="Senalik D."/>
            <person name="Zeng P."/>
            <person name="Satapoomin P."/>
            <person name="Huang J."/>
            <person name="Bowman M."/>
            <person name="Iovene M."/>
            <person name="Sanseverino W."/>
            <person name="Cavagnaro P."/>
            <person name="Yildiz M."/>
            <person name="Macko-Podgorni A."/>
            <person name="Moranska E."/>
            <person name="Grzebelus E."/>
            <person name="Grzebelus D."/>
            <person name="Ashrafi H."/>
            <person name="Zheng Z."/>
            <person name="Cheng S."/>
            <person name="Spooner D."/>
            <person name="Van Deynze A."/>
            <person name="Simon P."/>
        </authorList>
    </citation>
    <scope>NUCLEOTIDE SEQUENCE</scope>
    <source>
        <tissue evidence="2">Leaf</tissue>
    </source>
</reference>
<dbReference type="PROSITE" id="PS51277">
    <property type="entry name" value="BURP"/>
    <property type="match status" value="1"/>
</dbReference>
<dbReference type="EMBL" id="CP093346">
    <property type="protein sequence ID" value="WOG95852.1"/>
    <property type="molecule type" value="Genomic_DNA"/>
</dbReference>